<accession>A0A8J5MAW4</accession>
<name>A0A8J5MAW4_9STRA</name>
<gene>
    <name evidence="1" type="ORF">JG688_00005056</name>
</gene>
<organism evidence="1 2">
    <name type="scientific">Phytophthora aleatoria</name>
    <dbReference type="NCBI Taxonomy" id="2496075"/>
    <lineage>
        <taxon>Eukaryota</taxon>
        <taxon>Sar</taxon>
        <taxon>Stramenopiles</taxon>
        <taxon>Oomycota</taxon>
        <taxon>Peronosporomycetes</taxon>
        <taxon>Peronosporales</taxon>
        <taxon>Peronosporaceae</taxon>
        <taxon>Phytophthora</taxon>
    </lineage>
</organism>
<proteinExistence type="predicted"/>
<comment type="caution">
    <text evidence="1">The sequence shown here is derived from an EMBL/GenBank/DDBJ whole genome shotgun (WGS) entry which is preliminary data.</text>
</comment>
<sequence>MNVVEDIIYRTLFYGLITNLSLYALESWRALVSNSCWYSTLRLNATYNNNRRVSEVNTIVNIVSHRRTALLNEVQFEIVEFLTAEDLLIARASAAAISRPG</sequence>
<dbReference type="EMBL" id="JAENGY010000193">
    <property type="protein sequence ID" value="KAG6970045.1"/>
    <property type="molecule type" value="Genomic_DNA"/>
</dbReference>
<dbReference type="AlphaFoldDB" id="A0A8J5MAW4"/>
<evidence type="ECO:0000313" key="2">
    <source>
        <dbReference type="Proteomes" id="UP000709295"/>
    </source>
</evidence>
<keyword evidence="2" id="KW-1185">Reference proteome</keyword>
<dbReference type="Proteomes" id="UP000709295">
    <property type="component" value="Unassembled WGS sequence"/>
</dbReference>
<protein>
    <submittedName>
        <fullName evidence="1">Uncharacterized protein</fullName>
    </submittedName>
</protein>
<evidence type="ECO:0000313" key="1">
    <source>
        <dbReference type="EMBL" id="KAG6970045.1"/>
    </source>
</evidence>
<reference evidence="1" key="1">
    <citation type="submission" date="2021-01" db="EMBL/GenBank/DDBJ databases">
        <title>Phytophthora aleatoria, a newly-described species from Pinus radiata is distinct from Phytophthora cactorum isolates based on comparative genomics.</title>
        <authorList>
            <person name="Mcdougal R."/>
            <person name="Panda P."/>
            <person name="Williams N."/>
            <person name="Studholme D.J."/>
        </authorList>
    </citation>
    <scope>NUCLEOTIDE SEQUENCE</scope>
    <source>
        <strain evidence="1">NZFS 4037</strain>
    </source>
</reference>